<evidence type="ECO:0000256" key="9">
    <source>
        <dbReference type="ARBA" id="ARBA00023285"/>
    </source>
</evidence>
<keyword evidence="4 10" id="KW-0169">Cobalamin biosynthesis</keyword>
<evidence type="ECO:0000256" key="5">
    <source>
        <dbReference type="ARBA" id="ARBA00022692"/>
    </source>
</evidence>
<comment type="caution">
    <text evidence="10">Lacks conserved residue(s) required for the propagation of feature annotation.</text>
</comment>
<evidence type="ECO:0000256" key="7">
    <source>
        <dbReference type="ARBA" id="ARBA00023065"/>
    </source>
</evidence>
<comment type="function">
    <text evidence="10">Part of the energy-coupling factor (ECF) transporter complex CbiMNOQ involved in cobalt import.</text>
</comment>
<evidence type="ECO:0000256" key="4">
    <source>
        <dbReference type="ARBA" id="ARBA00022573"/>
    </source>
</evidence>
<evidence type="ECO:0000256" key="3">
    <source>
        <dbReference type="ARBA" id="ARBA00022475"/>
    </source>
</evidence>
<evidence type="ECO:0000256" key="6">
    <source>
        <dbReference type="ARBA" id="ARBA00022989"/>
    </source>
</evidence>
<proteinExistence type="inferred from homology"/>
<keyword evidence="7 10" id="KW-0406">Ion transport</keyword>
<dbReference type="RefSeq" id="WP_261758925.1">
    <property type="nucleotide sequence ID" value="NZ_CP104562.2"/>
</dbReference>
<keyword evidence="2 10" id="KW-0813">Transport</keyword>
<feature type="region of interest" description="Disordered" evidence="11">
    <location>
        <begin position="100"/>
        <end position="128"/>
    </location>
</feature>
<keyword evidence="13" id="KW-1185">Reference proteome</keyword>
<evidence type="ECO:0000313" key="13">
    <source>
        <dbReference type="Proteomes" id="UP001064933"/>
    </source>
</evidence>
<dbReference type="EMBL" id="CP104562">
    <property type="protein sequence ID" value="UXH79106.1"/>
    <property type="molecule type" value="Genomic_DNA"/>
</dbReference>
<name>A0ABY6B210_9BURK</name>
<evidence type="ECO:0000313" key="12">
    <source>
        <dbReference type="EMBL" id="UXH79106.1"/>
    </source>
</evidence>
<dbReference type="InterPro" id="IPR003705">
    <property type="entry name" value="CbiN"/>
</dbReference>
<keyword evidence="3 10" id="KW-1003">Cell membrane</keyword>
<comment type="pathway">
    <text evidence="10">Cofactor biosynthesis; adenosylcobalamin biosynthesis.</text>
</comment>
<dbReference type="Pfam" id="PF02553">
    <property type="entry name" value="CbiN"/>
    <property type="match status" value="1"/>
</dbReference>
<keyword evidence="6 10" id="KW-1133">Transmembrane helix</keyword>
<comment type="subcellular location">
    <subcellularLocation>
        <location evidence="10">Cell membrane</location>
        <topology evidence="10">Multi-pass membrane protein</topology>
    </subcellularLocation>
</comment>
<reference evidence="12" key="1">
    <citation type="submission" date="2022-10" db="EMBL/GenBank/DDBJ databases">
        <title>Characterization and whole genome sequencing of a new Roseateles species, isolated from fresh water.</title>
        <authorList>
            <person name="Guliayeva D.Y."/>
            <person name="Akhremchuk A.E."/>
            <person name="Sikolenko M.A."/>
            <person name="Valentovich L.N."/>
            <person name="Sidarenka A.V."/>
        </authorList>
    </citation>
    <scope>NUCLEOTIDE SEQUENCE</scope>
    <source>
        <strain evidence="12">BIM B-1768</strain>
    </source>
</reference>
<gene>
    <name evidence="10" type="primary">cbiN</name>
    <name evidence="12" type="ORF">N4261_03980</name>
</gene>
<dbReference type="PANTHER" id="PTHR38662:SF1">
    <property type="entry name" value="COBALT TRANSPORT PROTEIN CBIN"/>
    <property type="match status" value="1"/>
</dbReference>
<sequence>MSRRTWLLLTAVVLLTALPLIWVGSPPPDASGAPGELFQGADARAQQAITQIAPDYQPWFSPVLEPSSGEIASLLFALQAALGAGVIGYWLGVSKARAAMAPKDATPPDAHAVPAPSSNDTRADRSDH</sequence>
<dbReference type="NCBIfam" id="NF002780">
    <property type="entry name" value="PRK02898.1"/>
    <property type="match status" value="1"/>
</dbReference>
<evidence type="ECO:0000256" key="10">
    <source>
        <dbReference type="HAMAP-Rule" id="MF_00330"/>
    </source>
</evidence>
<keyword evidence="1 10" id="KW-0171">Cobalt transport</keyword>
<evidence type="ECO:0000256" key="2">
    <source>
        <dbReference type="ARBA" id="ARBA00022448"/>
    </source>
</evidence>
<protein>
    <recommendedName>
        <fullName evidence="10">Cobalt transport protein CbiN</fullName>
    </recommendedName>
    <alternativeName>
        <fullName evidence="10">Energy-coupling factor transporter probable substrate-capture protein CbiN</fullName>
        <shortName evidence="10">ECF transporter S component CbiN</shortName>
    </alternativeName>
</protein>
<dbReference type="Proteomes" id="UP001064933">
    <property type="component" value="Chromosome"/>
</dbReference>
<accession>A0ABY6B210</accession>
<keyword evidence="8 10" id="KW-0472">Membrane</keyword>
<organism evidence="12 13">
    <name type="scientific">Roseateles amylovorans</name>
    <dbReference type="NCBI Taxonomy" id="2978473"/>
    <lineage>
        <taxon>Bacteria</taxon>
        <taxon>Pseudomonadati</taxon>
        <taxon>Pseudomonadota</taxon>
        <taxon>Betaproteobacteria</taxon>
        <taxon>Burkholderiales</taxon>
        <taxon>Sphaerotilaceae</taxon>
        <taxon>Roseateles</taxon>
    </lineage>
</organism>
<keyword evidence="9 10" id="KW-0170">Cobalt</keyword>
<evidence type="ECO:0000256" key="11">
    <source>
        <dbReference type="SAM" id="MobiDB-lite"/>
    </source>
</evidence>
<dbReference type="PANTHER" id="PTHR38662">
    <property type="entry name" value="COBALT TRANSPORT PROTEIN CBIN"/>
    <property type="match status" value="1"/>
</dbReference>
<feature type="transmembrane region" description="Helical" evidence="10">
    <location>
        <begin position="71"/>
        <end position="93"/>
    </location>
</feature>
<dbReference type="HAMAP" id="MF_00330">
    <property type="entry name" value="CbiN"/>
    <property type="match status" value="1"/>
</dbReference>
<comment type="subunit">
    <text evidence="10">Forms an energy-coupling factor (ECF) transporter complex composed of an ATP-binding protein (A component, CbiO), a transmembrane protein (T component, CbiQ) and 2 possible substrate-capture proteins (S components, CbiM and CbiN) of unknown stoichimetry.</text>
</comment>
<comment type="similarity">
    <text evidence="10">Belongs to the CbiN family.</text>
</comment>
<evidence type="ECO:0000256" key="1">
    <source>
        <dbReference type="ARBA" id="ARBA00022426"/>
    </source>
</evidence>
<evidence type="ECO:0000256" key="8">
    <source>
        <dbReference type="ARBA" id="ARBA00023136"/>
    </source>
</evidence>
<keyword evidence="5 10" id="KW-0812">Transmembrane</keyword>